<dbReference type="AlphaFoldDB" id="F4R4E0"/>
<keyword evidence="1" id="KW-0175">Coiled coil</keyword>
<dbReference type="InParanoid" id="F4R4E0"/>
<dbReference type="PANTHER" id="PTHR33324:SF2">
    <property type="entry name" value="MYB_SANT-LIKE DNA-BINDING DOMAIN-CONTAINING PROTEIN"/>
    <property type="match status" value="1"/>
</dbReference>
<evidence type="ECO:0000256" key="1">
    <source>
        <dbReference type="SAM" id="Coils"/>
    </source>
</evidence>
<proteinExistence type="predicted"/>
<sequence>MMKQHTDSEIEALQQTEDWTVEREEEIRVLAANTTKEILHSKCNYYNILLPIMGDRPSNEPLNAVESGIITQGDKSQVTQISGWNPSKSLEPSNEDLHRILGDNDFDLSLTQVDTEASEPRPLTSTSIQRTPSSQSLRLTKSTQPPLMNQASGSLKNSKRNSGTAAVLKTIQSSLPTQADFKEMNDLHKASNENQRLMLEQVAGASTGMANILGARFGITKPSDKHALEENDLSAEEIELRKSKRKKQDELKMLKLERELAQERRALEENSNGSGLSKLDLARERISMIAKLSSSNIPYAEAERMADEVIKNLS</sequence>
<keyword evidence="4" id="KW-1185">Reference proteome</keyword>
<name>F4R4E0_MELLP</name>
<dbReference type="PANTHER" id="PTHR33324">
    <property type="entry name" value="EXPRESSED PROTEIN"/>
    <property type="match status" value="1"/>
</dbReference>
<feature type="compositionally biased region" description="Polar residues" evidence="2">
    <location>
        <begin position="123"/>
        <end position="164"/>
    </location>
</feature>
<dbReference type="RefSeq" id="XP_007403956.1">
    <property type="nucleotide sequence ID" value="XM_007403894.1"/>
</dbReference>
<feature type="region of interest" description="Disordered" evidence="2">
    <location>
        <begin position="115"/>
        <end position="164"/>
    </location>
</feature>
<accession>F4R4E0</accession>
<dbReference type="HOGENOM" id="CLU_885896_0_0_1"/>
<evidence type="ECO:0000313" key="4">
    <source>
        <dbReference type="Proteomes" id="UP000001072"/>
    </source>
</evidence>
<evidence type="ECO:0000256" key="2">
    <source>
        <dbReference type="SAM" id="MobiDB-lite"/>
    </source>
</evidence>
<reference evidence="4" key="1">
    <citation type="journal article" date="2011" name="Proc. Natl. Acad. Sci. U.S.A.">
        <title>Obligate biotrophy features unraveled by the genomic analysis of rust fungi.</title>
        <authorList>
            <person name="Duplessis S."/>
            <person name="Cuomo C.A."/>
            <person name="Lin Y.-C."/>
            <person name="Aerts A."/>
            <person name="Tisserant E."/>
            <person name="Veneault-Fourrey C."/>
            <person name="Joly D.L."/>
            <person name="Hacquard S."/>
            <person name="Amselem J."/>
            <person name="Cantarel B.L."/>
            <person name="Chiu R."/>
            <person name="Coutinho P.M."/>
            <person name="Feau N."/>
            <person name="Field M."/>
            <person name="Frey P."/>
            <person name="Gelhaye E."/>
            <person name="Goldberg J."/>
            <person name="Grabherr M.G."/>
            <person name="Kodira C.D."/>
            <person name="Kohler A."/>
            <person name="Kuees U."/>
            <person name="Lindquist E.A."/>
            <person name="Lucas S.M."/>
            <person name="Mago R."/>
            <person name="Mauceli E."/>
            <person name="Morin E."/>
            <person name="Murat C."/>
            <person name="Pangilinan J.L."/>
            <person name="Park R."/>
            <person name="Pearson M."/>
            <person name="Quesneville H."/>
            <person name="Rouhier N."/>
            <person name="Sakthikumar S."/>
            <person name="Salamov A.A."/>
            <person name="Schmutz J."/>
            <person name="Selles B."/>
            <person name="Shapiro H."/>
            <person name="Tanguay P."/>
            <person name="Tuskan G.A."/>
            <person name="Henrissat B."/>
            <person name="Van de Peer Y."/>
            <person name="Rouze P."/>
            <person name="Ellis J.G."/>
            <person name="Dodds P.N."/>
            <person name="Schein J.E."/>
            <person name="Zhong S."/>
            <person name="Hamelin R.C."/>
            <person name="Grigoriev I.V."/>
            <person name="Szabo L.J."/>
            <person name="Martin F."/>
        </authorList>
    </citation>
    <scope>NUCLEOTIDE SEQUENCE [LARGE SCALE GENOMIC DNA]</scope>
    <source>
        <strain evidence="4">98AG31 / pathotype 3-4-7</strain>
    </source>
</reference>
<protein>
    <submittedName>
        <fullName evidence="3">Uncharacterized protein</fullName>
    </submittedName>
</protein>
<dbReference type="KEGG" id="mlr:MELLADRAFT_87063"/>
<organism evidence="4">
    <name type="scientific">Melampsora larici-populina (strain 98AG31 / pathotype 3-4-7)</name>
    <name type="common">Poplar leaf rust fungus</name>
    <dbReference type="NCBI Taxonomy" id="747676"/>
    <lineage>
        <taxon>Eukaryota</taxon>
        <taxon>Fungi</taxon>
        <taxon>Dikarya</taxon>
        <taxon>Basidiomycota</taxon>
        <taxon>Pucciniomycotina</taxon>
        <taxon>Pucciniomycetes</taxon>
        <taxon>Pucciniales</taxon>
        <taxon>Melampsoraceae</taxon>
        <taxon>Melampsora</taxon>
    </lineage>
</organism>
<feature type="coiled-coil region" evidence="1">
    <location>
        <begin position="244"/>
        <end position="273"/>
    </location>
</feature>
<dbReference type="VEuPathDB" id="FungiDB:MELLADRAFT_87063"/>
<dbReference type="GeneID" id="18934386"/>
<dbReference type="EMBL" id="GL883090">
    <property type="protein sequence ID" value="EGG13018.1"/>
    <property type="molecule type" value="Genomic_DNA"/>
</dbReference>
<gene>
    <name evidence="3" type="ORF">MELLADRAFT_87063</name>
</gene>
<dbReference type="Proteomes" id="UP000001072">
    <property type="component" value="Unassembled WGS sequence"/>
</dbReference>
<evidence type="ECO:0000313" key="3">
    <source>
        <dbReference type="EMBL" id="EGG13018.1"/>
    </source>
</evidence>